<dbReference type="PANTHER" id="PTHR43272">
    <property type="entry name" value="LONG-CHAIN-FATTY-ACID--COA LIGASE"/>
    <property type="match status" value="1"/>
</dbReference>
<dbReference type="EMBL" id="LJSK01000600">
    <property type="protein sequence ID" value="KPI82688.1"/>
    <property type="molecule type" value="Genomic_DNA"/>
</dbReference>
<comment type="caution">
    <text evidence="1">The sequence shown here is derived from an EMBL/GenBank/DDBJ whole genome shotgun (WGS) entry which is preliminary data.</text>
</comment>
<dbReference type="GO" id="GO:0005783">
    <property type="term" value="C:endoplasmic reticulum"/>
    <property type="evidence" value="ECO:0007669"/>
    <property type="project" value="TreeGrafter"/>
</dbReference>
<dbReference type="PANTHER" id="PTHR43272:SF105">
    <property type="entry name" value="ACYL COA SYNTHETASE, PUTATIVE-RELATED"/>
    <property type="match status" value="1"/>
</dbReference>
<protein>
    <submittedName>
        <fullName evidence="1">Putative long-chain-fatty-acid-CoA ligase</fullName>
    </submittedName>
</protein>
<keyword evidence="1" id="KW-0436">Ligase</keyword>
<dbReference type="GO" id="GO:0004467">
    <property type="term" value="F:long-chain fatty acid-CoA ligase activity"/>
    <property type="evidence" value="ECO:0007669"/>
    <property type="project" value="TreeGrafter"/>
</dbReference>
<evidence type="ECO:0000313" key="2">
    <source>
        <dbReference type="Proteomes" id="UP000038009"/>
    </source>
</evidence>
<dbReference type="OMA" id="EVIIGGY"/>
<dbReference type="AlphaFoldDB" id="A0A0N1HZC9"/>
<keyword evidence="2" id="KW-1185">Reference proteome</keyword>
<dbReference type="Proteomes" id="UP000038009">
    <property type="component" value="Unassembled WGS sequence"/>
</dbReference>
<dbReference type="Gene3D" id="3.40.50.12780">
    <property type="entry name" value="N-terminal domain of ligase-like"/>
    <property type="match status" value="1"/>
</dbReference>
<name>A0A0N1HZC9_LEPSE</name>
<feature type="non-terminal residue" evidence="1">
    <location>
        <position position="1"/>
    </location>
</feature>
<dbReference type="OrthoDB" id="277352at2759"/>
<reference evidence="1 2" key="1">
    <citation type="journal article" date="2015" name="PLoS Pathog.">
        <title>Leptomonas seymouri: Adaptations to the Dixenous Life Cycle Analyzed by Genome Sequencing, Transcriptome Profiling and Co-infection with Leishmania donovani.</title>
        <authorList>
            <person name="Kraeva N."/>
            <person name="Butenko A."/>
            <person name="Hlavacova J."/>
            <person name="Kostygov A."/>
            <person name="Myskova J."/>
            <person name="Grybchuk D."/>
            <person name="Lestinova T."/>
            <person name="Votypka J."/>
            <person name="Volf P."/>
            <person name="Opperdoes F."/>
            <person name="Flegontov P."/>
            <person name="Lukes J."/>
            <person name="Yurchenko V."/>
        </authorList>
    </citation>
    <scope>NUCLEOTIDE SEQUENCE [LARGE SCALE GENOMIC DNA]</scope>
    <source>
        <strain evidence="1 2">ATCC 30220</strain>
    </source>
</reference>
<organism evidence="1 2">
    <name type="scientific">Leptomonas seymouri</name>
    <dbReference type="NCBI Taxonomy" id="5684"/>
    <lineage>
        <taxon>Eukaryota</taxon>
        <taxon>Discoba</taxon>
        <taxon>Euglenozoa</taxon>
        <taxon>Kinetoplastea</taxon>
        <taxon>Metakinetoplastina</taxon>
        <taxon>Trypanosomatida</taxon>
        <taxon>Trypanosomatidae</taxon>
        <taxon>Leishmaniinae</taxon>
        <taxon>Leptomonas</taxon>
    </lineage>
</organism>
<gene>
    <name evidence="1" type="ORF">ABL78_8297</name>
</gene>
<dbReference type="VEuPathDB" id="TriTrypDB:Lsey_0600_0010"/>
<dbReference type="GO" id="GO:0016020">
    <property type="term" value="C:membrane"/>
    <property type="evidence" value="ECO:0007669"/>
    <property type="project" value="TreeGrafter"/>
</dbReference>
<accession>A0A0N1HZC9</accession>
<dbReference type="SUPFAM" id="SSF56801">
    <property type="entry name" value="Acetyl-CoA synthetase-like"/>
    <property type="match status" value="1"/>
</dbReference>
<proteinExistence type="predicted"/>
<sequence length="167" mass="18497">DEDGWFHTGDIGSIDSEGRVSVVGRIKALAKNCLGEYIALETLEAIYAGHPLVLNNGVCVLVNPTKNYIGALIMTDASKVKRFAKEHNIQGEYPALLKNKELLKKAAESMSEVAKSAKRKSFESVRSVRLVDDEWSPENGVLTAAMKLKRRVIDERYANEIADMFAQ</sequence>
<dbReference type="InterPro" id="IPR042099">
    <property type="entry name" value="ANL_N_sf"/>
</dbReference>
<evidence type="ECO:0000313" key="1">
    <source>
        <dbReference type="EMBL" id="KPI82688.1"/>
    </source>
</evidence>